<dbReference type="EMBL" id="CAFBQP010000019">
    <property type="protein sequence ID" value="CAB5057176.1"/>
    <property type="molecule type" value="Genomic_DNA"/>
</dbReference>
<dbReference type="PANTHER" id="PTHR33498:SF1">
    <property type="entry name" value="TRANSPOSASE FOR INSERTION SEQUENCE ELEMENT IS1557"/>
    <property type="match status" value="1"/>
</dbReference>
<evidence type="ECO:0000313" key="2">
    <source>
        <dbReference type="EMBL" id="CAB4696807.1"/>
    </source>
</evidence>
<dbReference type="EMBL" id="CAEZXX010000013">
    <property type="protein sequence ID" value="CAB4696807.1"/>
    <property type="molecule type" value="Genomic_DNA"/>
</dbReference>
<dbReference type="PANTHER" id="PTHR33498">
    <property type="entry name" value="TRANSPOSASE FOR INSERTION SEQUENCE ELEMENT IS1557"/>
    <property type="match status" value="1"/>
</dbReference>
<sequence>MCELLVGLPDVNVLGVVDIVDGLLEVVIEQRGARPSCRLCRGPAVAKDRAEVMLADLACFGRRTRLRWRKHRWCCPTADCGVGSWTGEDSRIAAPRMALTDRAGRWATLQVGKHGRAVSEVAEDLGCDWHTVNDAVIAYGSVLVDDPARFGVVAAVGLDETLYKREGRYRKQCWSTQIVDVQRGQLLDVVAGREAVTCCAWFAERSQAWRDGIRWATLDLSSSYRVVLDTMLPDATQVADPYHVVHLANVALDECRRRVQNETVGHRGRKHDLLYRARRRLVMARERLTVDGREQLMGLLAAGDPHREVWFAWNAKEVVRQIYDHTDPELAREWVDEIVRDFTDTEMPFEVRRLGRTIGRWKDQIVAWHQAHVSNGPTEAINNLINRVKRTAFGFRRFEHCRIRALLYAGKPNWELLATLTPR</sequence>
<dbReference type="AlphaFoldDB" id="A0A6J6PDU5"/>
<organism evidence="2">
    <name type="scientific">freshwater metagenome</name>
    <dbReference type="NCBI Taxonomy" id="449393"/>
    <lineage>
        <taxon>unclassified sequences</taxon>
        <taxon>metagenomes</taxon>
        <taxon>ecological metagenomes</taxon>
    </lineage>
</organism>
<gene>
    <name evidence="2" type="ORF">UFOPK2602_00342</name>
    <name evidence="3" type="ORF">UFOPK2806_00955</name>
    <name evidence="4" type="ORF">UFOPK4306_00671</name>
</gene>
<evidence type="ECO:0000313" key="3">
    <source>
        <dbReference type="EMBL" id="CAB4749960.1"/>
    </source>
</evidence>
<dbReference type="InterPro" id="IPR047951">
    <property type="entry name" value="Transpos_ISL3"/>
</dbReference>
<dbReference type="Pfam" id="PF01610">
    <property type="entry name" value="DDE_Tnp_ISL3"/>
    <property type="match status" value="1"/>
</dbReference>
<feature type="domain" description="Transposase IS204/IS1001/IS1096/IS1165 DDE" evidence="1">
    <location>
        <begin position="156"/>
        <end position="404"/>
    </location>
</feature>
<evidence type="ECO:0000259" key="1">
    <source>
        <dbReference type="Pfam" id="PF01610"/>
    </source>
</evidence>
<accession>A0A6J6PDU5</accession>
<proteinExistence type="predicted"/>
<name>A0A6J6PDU5_9ZZZZ</name>
<protein>
    <submittedName>
        <fullName evidence="2">Unannotated protein</fullName>
    </submittedName>
</protein>
<dbReference type="InterPro" id="IPR002560">
    <property type="entry name" value="Transposase_DDE"/>
</dbReference>
<dbReference type="EMBL" id="CAEZYY010000009">
    <property type="protein sequence ID" value="CAB4749960.1"/>
    <property type="molecule type" value="Genomic_DNA"/>
</dbReference>
<reference evidence="2" key="1">
    <citation type="submission" date="2020-05" db="EMBL/GenBank/DDBJ databases">
        <authorList>
            <person name="Chiriac C."/>
            <person name="Salcher M."/>
            <person name="Ghai R."/>
            <person name="Kavagutti S V."/>
        </authorList>
    </citation>
    <scope>NUCLEOTIDE SEQUENCE</scope>
</reference>
<dbReference type="NCBIfam" id="NF033550">
    <property type="entry name" value="transpos_ISL3"/>
    <property type="match status" value="1"/>
</dbReference>
<evidence type="ECO:0000313" key="4">
    <source>
        <dbReference type="EMBL" id="CAB5057176.1"/>
    </source>
</evidence>